<dbReference type="AlphaFoldDB" id="A0A7K5Z822"/>
<dbReference type="PROSITE" id="PS00141">
    <property type="entry name" value="ASP_PROTEASE"/>
    <property type="match status" value="1"/>
</dbReference>
<accession>A0A7K5Z822</accession>
<dbReference type="GO" id="GO:0006508">
    <property type="term" value="P:proteolysis"/>
    <property type="evidence" value="ECO:0007669"/>
    <property type="project" value="UniProtKB-KW"/>
</dbReference>
<comment type="caution">
    <text evidence="4">The sequence shown here is derived from an EMBL/GenBank/DDBJ whole genome shotgun (WGS) entry which is preliminary data.</text>
</comment>
<dbReference type="InterPro" id="IPR036157">
    <property type="entry name" value="dUTPase-like_sf"/>
</dbReference>
<dbReference type="InterPro" id="IPR051592">
    <property type="entry name" value="HERV-K_Pro_peptidase_A2"/>
</dbReference>
<reference evidence="4 5" key="1">
    <citation type="submission" date="2019-09" db="EMBL/GenBank/DDBJ databases">
        <title>Bird 10,000 Genomes (B10K) Project - Family phase.</title>
        <authorList>
            <person name="Zhang G."/>
        </authorList>
    </citation>
    <scope>NUCLEOTIDE SEQUENCE [LARGE SCALE GENOMIC DNA]</scope>
    <source>
        <strain evidence="4">B10K-DU-027-49</strain>
        <tissue evidence="4">Muscle</tissue>
    </source>
</reference>
<protein>
    <submittedName>
        <fullName evidence="4">POK9 protein</fullName>
    </submittedName>
</protein>
<evidence type="ECO:0000313" key="5">
    <source>
        <dbReference type="Proteomes" id="UP000522270"/>
    </source>
</evidence>
<evidence type="ECO:0000313" key="4">
    <source>
        <dbReference type="EMBL" id="NWU73659.1"/>
    </source>
</evidence>
<keyword evidence="2" id="KW-0064">Aspartyl protease</keyword>
<dbReference type="PROSITE" id="PS50175">
    <property type="entry name" value="ASP_PROT_RETROV"/>
    <property type="match status" value="1"/>
</dbReference>
<dbReference type="EMBL" id="VYZE01003983">
    <property type="protein sequence ID" value="NWU73659.1"/>
    <property type="molecule type" value="Genomic_DNA"/>
</dbReference>
<feature type="domain" description="Peptidase A2" evidence="3">
    <location>
        <begin position="143"/>
        <end position="157"/>
    </location>
</feature>
<dbReference type="SUPFAM" id="SSF51283">
    <property type="entry name" value="dUTPase-like"/>
    <property type="match status" value="1"/>
</dbReference>
<dbReference type="InterPro" id="IPR001995">
    <property type="entry name" value="Peptidase_A2_cat"/>
</dbReference>
<dbReference type="PANTHER" id="PTHR19422:SF123">
    <property type="entry name" value="RT1 CLASS I, LOCUS CE15"/>
    <property type="match status" value="1"/>
</dbReference>
<evidence type="ECO:0000256" key="2">
    <source>
        <dbReference type="ARBA" id="ARBA00022750"/>
    </source>
</evidence>
<organism evidence="4 5">
    <name type="scientific">Pterocles burchelli</name>
    <dbReference type="NCBI Taxonomy" id="2585816"/>
    <lineage>
        <taxon>Eukaryota</taxon>
        <taxon>Metazoa</taxon>
        <taxon>Chordata</taxon>
        <taxon>Craniata</taxon>
        <taxon>Vertebrata</taxon>
        <taxon>Euteleostomi</taxon>
        <taxon>Archelosauria</taxon>
        <taxon>Archosauria</taxon>
        <taxon>Dinosauria</taxon>
        <taxon>Saurischia</taxon>
        <taxon>Theropoda</taxon>
        <taxon>Coelurosauria</taxon>
        <taxon>Aves</taxon>
        <taxon>Neognathae</taxon>
        <taxon>Neoaves</taxon>
        <taxon>Columbimorphae</taxon>
        <taxon>Pterocliformes</taxon>
        <taxon>Pteroclidae</taxon>
        <taxon>Pterocles</taxon>
    </lineage>
</organism>
<dbReference type="InterPro" id="IPR001969">
    <property type="entry name" value="Aspartic_peptidase_AS"/>
</dbReference>
<keyword evidence="2" id="KW-0378">Hydrolase</keyword>
<evidence type="ECO:0000259" key="3">
    <source>
        <dbReference type="PROSITE" id="PS50175"/>
    </source>
</evidence>
<feature type="non-terminal residue" evidence="4">
    <location>
        <position position="1"/>
    </location>
</feature>
<dbReference type="Pfam" id="PF00692">
    <property type="entry name" value="dUTPase"/>
    <property type="match status" value="1"/>
</dbReference>
<name>A0A7K5Z822_9AVES</name>
<dbReference type="GO" id="GO:0004190">
    <property type="term" value="F:aspartic-type endopeptidase activity"/>
    <property type="evidence" value="ECO:0007669"/>
    <property type="project" value="UniProtKB-KW"/>
</dbReference>
<gene>
    <name evidence="4" type="primary">Ervk9_2</name>
    <name evidence="4" type="ORF">PTEBUR_R09786</name>
</gene>
<sequence>RGSAGVDVEIAVDYTVIDTLVHCIPSKLQRPLGHNLCALLLGCSSTSRKGVFVLPGVIDADFTGTTGIMVQTWPPPTHIPKGSKIAQLIPFEAKVPQAHSEVRGDQGWGSTGMPEIYFALDILKNKPEVQVTLKEPGGEMTPFCVLIDTGADVTTIP</sequence>
<proteinExistence type="predicted"/>
<dbReference type="PANTHER" id="PTHR19422">
    <property type="entry name" value="GAG RETROVIRAL POLYPROTEIN"/>
    <property type="match status" value="1"/>
</dbReference>
<keyword evidence="5" id="KW-1185">Reference proteome</keyword>
<dbReference type="Proteomes" id="UP000522270">
    <property type="component" value="Unassembled WGS sequence"/>
</dbReference>
<keyword evidence="1" id="KW-0645">Protease</keyword>
<feature type="non-terminal residue" evidence="4">
    <location>
        <position position="157"/>
    </location>
</feature>
<dbReference type="InterPro" id="IPR029054">
    <property type="entry name" value="dUTPase-like"/>
</dbReference>
<evidence type="ECO:0000256" key="1">
    <source>
        <dbReference type="ARBA" id="ARBA00022670"/>
    </source>
</evidence>
<dbReference type="Gene3D" id="2.70.40.10">
    <property type="match status" value="1"/>
</dbReference>
<dbReference type="OrthoDB" id="9900537at2759"/>